<dbReference type="Proteomes" id="UP001152320">
    <property type="component" value="Chromosome 7"/>
</dbReference>
<dbReference type="InterPro" id="IPR011029">
    <property type="entry name" value="DEATH-like_dom_sf"/>
</dbReference>
<keyword evidence="3" id="KW-1185">Reference proteome</keyword>
<gene>
    <name evidence="2" type="ORF">HOLleu_15677</name>
</gene>
<comment type="caution">
    <text evidence="2">The sequence shown here is derived from an EMBL/GenBank/DDBJ whole genome shotgun (WGS) entry which is preliminary data.</text>
</comment>
<sequence>MKVKTTNPVRMPSLKDLCSRLPEDKVKSLKEDIYNEVLTRNRDTLCKKIQPDRHFPLLRERKVFSLSTEQEIEANVTTEKKVQRFLDELQRVGGTIAFPTFIESIDKTQTYLKEQLNKCYESLASDVPMGMYYQKC</sequence>
<dbReference type="PROSITE" id="PS50209">
    <property type="entry name" value="CARD"/>
    <property type="match status" value="1"/>
</dbReference>
<dbReference type="Gene3D" id="1.10.533.10">
    <property type="entry name" value="Death Domain, Fas"/>
    <property type="match status" value="1"/>
</dbReference>
<dbReference type="GO" id="GO:0042981">
    <property type="term" value="P:regulation of apoptotic process"/>
    <property type="evidence" value="ECO:0007669"/>
    <property type="project" value="InterPro"/>
</dbReference>
<dbReference type="Pfam" id="PF00619">
    <property type="entry name" value="CARD"/>
    <property type="match status" value="1"/>
</dbReference>
<name>A0A9Q1HA36_HOLLE</name>
<accession>A0A9Q1HA36</accession>
<evidence type="ECO:0000259" key="1">
    <source>
        <dbReference type="PROSITE" id="PS50209"/>
    </source>
</evidence>
<evidence type="ECO:0000313" key="2">
    <source>
        <dbReference type="EMBL" id="KAJ8038295.1"/>
    </source>
</evidence>
<protein>
    <submittedName>
        <fullName evidence="2">B-cell lymphoma/leukemia 10</fullName>
    </submittedName>
</protein>
<proteinExistence type="predicted"/>
<evidence type="ECO:0000313" key="3">
    <source>
        <dbReference type="Proteomes" id="UP001152320"/>
    </source>
</evidence>
<organism evidence="2 3">
    <name type="scientific">Holothuria leucospilota</name>
    <name type="common">Black long sea cucumber</name>
    <name type="synonym">Mertensiothuria leucospilota</name>
    <dbReference type="NCBI Taxonomy" id="206669"/>
    <lineage>
        <taxon>Eukaryota</taxon>
        <taxon>Metazoa</taxon>
        <taxon>Echinodermata</taxon>
        <taxon>Eleutherozoa</taxon>
        <taxon>Echinozoa</taxon>
        <taxon>Holothuroidea</taxon>
        <taxon>Aspidochirotacea</taxon>
        <taxon>Aspidochirotida</taxon>
        <taxon>Holothuriidae</taxon>
        <taxon>Holothuria</taxon>
    </lineage>
</organism>
<dbReference type="InterPro" id="IPR001315">
    <property type="entry name" value="CARD"/>
</dbReference>
<dbReference type="EMBL" id="JAIZAY010000007">
    <property type="protein sequence ID" value="KAJ8038295.1"/>
    <property type="molecule type" value="Genomic_DNA"/>
</dbReference>
<dbReference type="SUPFAM" id="SSF47986">
    <property type="entry name" value="DEATH domain"/>
    <property type="match status" value="1"/>
</dbReference>
<reference evidence="2" key="1">
    <citation type="submission" date="2021-10" db="EMBL/GenBank/DDBJ databases">
        <title>Tropical sea cucumber genome reveals ecological adaptation and Cuvierian tubules defense mechanism.</title>
        <authorList>
            <person name="Chen T."/>
        </authorList>
    </citation>
    <scope>NUCLEOTIDE SEQUENCE</scope>
    <source>
        <strain evidence="2">Nanhai2018</strain>
        <tissue evidence="2">Muscle</tissue>
    </source>
</reference>
<feature type="domain" description="CARD" evidence="1">
    <location>
        <begin position="30"/>
        <end position="120"/>
    </location>
</feature>
<dbReference type="AlphaFoldDB" id="A0A9Q1HA36"/>